<proteinExistence type="predicted"/>
<dbReference type="SUPFAM" id="SSF55729">
    <property type="entry name" value="Acyl-CoA N-acyltransferases (Nat)"/>
    <property type="match status" value="1"/>
</dbReference>
<dbReference type="InterPro" id="IPR009658">
    <property type="entry name" value="DUF1248"/>
</dbReference>
<dbReference type="InterPro" id="IPR016181">
    <property type="entry name" value="Acyl_CoA_acyltransferase"/>
</dbReference>
<dbReference type="Pfam" id="PF06852">
    <property type="entry name" value="DUF1248"/>
    <property type="match status" value="1"/>
</dbReference>
<organism evidence="2 3">
    <name type="scientific">Caenorhabditis bovis</name>
    <dbReference type="NCBI Taxonomy" id="2654633"/>
    <lineage>
        <taxon>Eukaryota</taxon>
        <taxon>Metazoa</taxon>
        <taxon>Ecdysozoa</taxon>
        <taxon>Nematoda</taxon>
        <taxon>Chromadorea</taxon>
        <taxon>Rhabditida</taxon>
        <taxon>Rhabditina</taxon>
        <taxon>Rhabditomorpha</taxon>
        <taxon>Rhabditoidea</taxon>
        <taxon>Rhabditidae</taxon>
        <taxon>Peloderinae</taxon>
        <taxon>Caenorhabditis</taxon>
    </lineage>
</organism>
<comment type="caution">
    <text evidence="2">The sequence shown here is derived from an EMBL/GenBank/DDBJ whole genome shotgun (WGS) entry which is preliminary data.</text>
</comment>
<name>A0A8S1EXL5_9PELO</name>
<accession>A0A8S1EXL5</accession>
<keyword evidence="3" id="KW-1185">Reference proteome</keyword>
<dbReference type="AlphaFoldDB" id="A0A8S1EXL5"/>
<dbReference type="Gene3D" id="3.40.630.90">
    <property type="match status" value="1"/>
</dbReference>
<evidence type="ECO:0000259" key="1">
    <source>
        <dbReference type="Pfam" id="PF06852"/>
    </source>
</evidence>
<dbReference type="PANTHER" id="PTHR21471">
    <property type="entry name" value="GNAT FAMILY ACETYLTRANSFERASE-RELATED"/>
    <property type="match status" value="1"/>
</dbReference>
<sequence length="317" mass="36088">MSAARVMLTPNDVVIHRNPSERLIKNFCETISQYRKDFHEEDIKLLQNTMGDKYNLYLLCLKDSDDVIASSHVINYESIATEKGFQTWGLAWHLSKYHANGILTHLIHQMSEELSASTLNVGGCAQPESAAIWRKFLYTRVRGCTYFVSSYKPNELANPDIDYEKYRIKDVTEIPASDLINYDQTIFPYQRAKMMETLLKNGISKIAYDEKGNVVGMGCLTTYKSGMATLGPLYCDNSIIAQAIFQNIVKDIPKGSVETIQIRCSDKFQESATWIRPFLRKKQEMTMHSHVKFNRGIPVGLNFTKAYVNSNPDNAPL</sequence>
<evidence type="ECO:0000313" key="3">
    <source>
        <dbReference type="Proteomes" id="UP000494206"/>
    </source>
</evidence>
<evidence type="ECO:0000313" key="2">
    <source>
        <dbReference type="EMBL" id="CAB3405452.1"/>
    </source>
</evidence>
<gene>
    <name evidence="2" type="ORF">CBOVIS_LOCUS7649</name>
</gene>
<dbReference type="OrthoDB" id="5803319at2759"/>
<dbReference type="Proteomes" id="UP000494206">
    <property type="component" value="Unassembled WGS sequence"/>
</dbReference>
<dbReference type="EMBL" id="CADEPM010000004">
    <property type="protein sequence ID" value="CAB3405452.1"/>
    <property type="molecule type" value="Genomic_DNA"/>
</dbReference>
<reference evidence="2 3" key="1">
    <citation type="submission" date="2020-04" db="EMBL/GenBank/DDBJ databases">
        <authorList>
            <person name="Laetsch R D."/>
            <person name="Stevens L."/>
            <person name="Kumar S."/>
            <person name="Blaxter L. M."/>
        </authorList>
    </citation>
    <scope>NUCLEOTIDE SEQUENCE [LARGE SCALE GENOMIC DNA]</scope>
</reference>
<feature type="domain" description="DUF1248" evidence="1">
    <location>
        <begin position="12"/>
        <end position="186"/>
    </location>
</feature>
<dbReference type="PANTHER" id="PTHR21471:SF4">
    <property type="entry name" value="DUF1248 DOMAIN-CONTAINING PROTEIN"/>
    <property type="match status" value="1"/>
</dbReference>
<protein>
    <recommendedName>
        <fullName evidence="1">DUF1248 domain-containing protein</fullName>
    </recommendedName>
</protein>